<dbReference type="Proteomes" id="UP000000254">
    <property type="component" value="Chromosome"/>
</dbReference>
<reference evidence="2 3" key="2">
    <citation type="journal article" date="2009" name="Stand. Genomic Sci.">
        <title>Complete genome sequence of Staphylothermus marinus Stetter and Fiala 1986 type strain F1.</title>
        <authorList>
            <person name="Anderson I.J."/>
            <person name="Sun H."/>
            <person name="Lapidus A."/>
            <person name="Copeland A."/>
            <person name="Glavina Del Rio T."/>
            <person name="Tice H."/>
            <person name="Dalin E."/>
            <person name="Lucas S."/>
            <person name="Barry K."/>
            <person name="Land M."/>
            <person name="Richardson P."/>
            <person name="Huber H."/>
            <person name="Kyrpides N.C."/>
        </authorList>
    </citation>
    <scope>NUCLEOTIDE SEQUENCE [LARGE SCALE GENOMIC DNA]</scope>
    <source>
        <strain evidence="3">ATCC 43588 / DSM 3639 / JCM 9404 / F1</strain>
    </source>
</reference>
<dbReference type="OrthoDB" id="376731at2157"/>
<reference evidence="3" key="1">
    <citation type="journal article" date="2009" name="BMC Genomics">
        <title>The complete genome sequence of Staphylothermus marinus reveals differences in sulfur metabolism among heterotrophic Crenarchaeota.</title>
        <authorList>
            <person name="Anderson I.J."/>
            <person name="Dharmarajan L."/>
            <person name="Rodriguez J."/>
            <person name="Hooper S."/>
            <person name="Porat I."/>
            <person name="Ulrich L.E."/>
            <person name="Elkins J.G."/>
            <person name="Mavromatis K."/>
            <person name="Sun H."/>
            <person name="Land M."/>
            <person name="Lapidus A."/>
            <person name="Lucas S."/>
            <person name="Barry K."/>
            <person name="Huber H."/>
            <person name="Zhulin I.B."/>
            <person name="Whitman W.B."/>
            <person name="Mukhopadhyay B."/>
            <person name="Woese C."/>
            <person name="Bristow J."/>
            <person name="Kyrpides N."/>
        </authorList>
    </citation>
    <scope>NUCLEOTIDE SEQUENCE [LARGE SCALE GENOMIC DNA]</scope>
    <source>
        <strain evidence="3">ATCC 43588 / DSM 3639 / JCM 9404 / F1</strain>
    </source>
</reference>
<evidence type="ECO:0000313" key="2">
    <source>
        <dbReference type="EMBL" id="ABN69324.1"/>
    </source>
</evidence>
<keyword evidence="1" id="KW-0472">Membrane</keyword>
<dbReference type="RefSeq" id="WP_011838515.1">
    <property type="nucleotide sequence ID" value="NC_009033.1"/>
</dbReference>
<dbReference type="GeneID" id="4907733"/>
<keyword evidence="3" id="KW-1185">Reference proteome</keyword>
<proteinExistence type="predicted"/>
<feature type="transmembrane region" description="Helical" evidence="1">
    <location>
        <begin position="31"/>
        <end position="52"/>
    </location>
</feature>
<dbReference type="EMBL" id="CP000575">
    <property type="protein sequence ID" value="ABN69324.1"/>
    <property type="molecule type" value="Genomic_DNA"/>
</dbReference>
<name>A3DL14_STAMF</name>
<organism evidence="2 3">
    <name type="scientific">Staphylothermus marinus (strain ATCC 43588 / DSM 3639 / JCM 9404 / F1)</name>
    <dbReference type="NCBI Taxonomy" id="399550"/>
    <lineage>
        <taxon>Archaea</taxon>
        <taxon>Thermoproteota</taxon>
        <taxon>Thermoprotei</taxon>
        <taxon>Desulfurococcales</taxon>
        <taxon>Desulfurococcaceae</taxon>
        <taxon>Staphylothermus</taxon>
    </lineage>
</organism>
<accession>A3DL14</accession>
<evidence type="ECO:0000313" key="3">
    <source>
        <dbReference type="Proteomes" id="UP000000254"/>
    </source>
</evidence>
<keyword evidence="1" id="KW-0812">Transmembrane</keyword>
<feature type="transmembrane region" description="Helical" evidence="1">
    <location>
        <begin position="150"/>
        <end position="168"/>
    </location>
</feature>
<dbReference type="AlphaFoldDB" id="A3DL14"/>
<dbReference type="eggNOG" id="arCOG12392">
    <property type="taxonomic scope" value="Archaea"/>
</dbReference>
<feature type="transmembrane region" description="Helical" evidence="1">
    <location>
        <begin position="58"/>
        <end position="81"/>
    </location>
</feature>
<keyword evidence="1" id="KW-1133">Transmembrane helix</keyword>
<dbReference type="STRING" id="399550.Smar_0211"/>
<dbReference type="HOGENOM" id="CLU_1060149_0_0_2"/>
<evidence type="ECO:0000256" key="1">
    <source>
        <dbReference type="SAM" id="Phobius"/>
    </source>
</evidence>
<sequence length="262" mass="30877">MSSFETKISDLLRACDIISKRLHSFRRIPSSLIYSSSLITVYALFLILSYFIKWNQFIYVAELLVGLLGSTIIFVLHILILRKLNNHIEVSKYLHSHIEDMLKIINLGLRGESYNYLIKFLAIEKSPLKYMPVLLIVPYLSLLIAENPFFSILLILLFHASLSILLFFQIELFNRHIVYENKITRELFNRINNNEYDDYEPFILGLKDVLLSIISLGTYLIALYAKVDAYLDEHIVKHRKNYRLFKINYIRKSREFLDSTQQ</sequence>
<dbReference type="KEGG" id="smr:Smar_0211"/>
<protein>
    <submittedName>
        <fullName evidence="2">Uncharacterized protein</fullName>
    </submittedName>
</protein>
<gene>
    <name evidence="2" type="ordered locus">Smar_0211</name>
</gene>